<proteinExistence type="predicted"/>
<name>A0ACB9RA12_9MYRT</name>
<organism evidence="1 2">
    <name type="scientific">Melastoma candidum</name>
    <dbReference type="NCBI Taxonomy" id="119954"/>
    <lineage>
        <taxon>Eukaryota</taxon>
        <taxon>Viridiplantae</taxon>
        <taxon>Streptophyta</taxon>
        <taxon>Embryophyta</taxon>
        <taxon>Tracheophyta</taxon>
        <taxon>Spermatophyta</taxon>
        <taxon>Magnoliopsida</taxon>
        <taxon>eudicotyledons</taxon>
        <taxon>Gunneridae</taxon>
        <taxon>Pentapetalae</taxon>
        <taxon>rosids</taxon>
        <taxon>malvids</taxon>
        <taxon>Myrtales</taxon>
        <taxon>Melastomataceae</taxon>
        <taxon>Melastomatoideae</taxon>
        <taxon>Melastomateae</taxon>
        <taxon>Melastoma</taxon>
    </lineage>
</organism>
<sequence length="151" mass="17056">MSELNKKLRKFQNQQKSTVSITEEPSSNLSDELAQLISEREMEEESIQSMLDTQRKVHEELDHDHSGQTIAADISSSTLRSGRYVFYGQFSDHCIQESISLDQNTKSSQLMREISALGEELQKKIICPSCHQDNIEVLEAILDADGEGLPE</sequence>
<accession>A0ACB9RA12</accession>
<evidence type="ECO:0000313" key="1">
    <source>
        <dbReference type="EMBL" id="KAI4375302.1"/>
    </source>
</evidence>
<evidence type="ECO:0000313" key="2">
    <source>
        <dbReference type="Proteomes" id="UP001057402"/>
    </source>
</evidence>
<comment type="caution">
    <text evidence="1">The sequence shown here is derived from an EMBL/GenBank/DDBJ whole genome shotgun (WGS) entry which is preliminary data.</text>
</comment>
<reference evidence="2" key="1">
    <citation type="journal article" date="2023" name="Front. Plant Sci.">
        <title>Chromosomal-level genome assembly of Melastoma candidum provides insights into trichome evolution.</title>
        <authorList>
            <person name="Zhong Y."/>
            <person name="Wu W."/>
            <person name="Sun C."/>
            <person name="Zou P."/>
            <person name="Liu Y."/>
            <person name="Dai S."/>
            <person name="Zhou R."/>
        </authorList>
    </citation>
    <scope>NUCLEOTIDE SEQUENCE [LARGE SCALE GENOMIC DNA]</scope>
</reference>
<keyword evidence="2" id="KW-1185">Reference proteome</keyword>
<dbReference type="Proteomes" id="UP001057402">
    <property type="component" value="Chromosome 4"/>
</dbReference>
<gene>
    <name evidence="1" type="ORF">MLD38_013186</name>
</gene>
<dbReference type="EMBL" id="CM042883">
    <property type="protein sequence ID" value="KAI4375302.1"/>
    <property type="molecule type" value="Genomic_DNA"/>
</dbReference>
<protein>
    <submittedName>
        <fullName evidence="1">Uncharacterized protein</fullName>
    </submittedName>
</protein>